<dbReference type="InterPro" id="IPR021869">
    <property type="entry name" value="RNase_Zc3h12_NYN"/>
</dbReference>
<dbReference type="Proteomes" id="UP000503308">
    <property type="component" value="Chromosome"/>
</dbReference>
<dbReference type="RefSeq" id="WP_169640748.1">
    <property type="nucleotide sequence ID" value="NZ_CP048788.1"/>
</dbReference>
<feature type="transmembrane region" description="Helical" evidence="1">
    <location>
        <begin position="26"/>
        <end position="44"/>
    </location>
</feature>
<sequence length="202" mass="22563">MLVFLFTLSSVFLVAALTIPVFADLLLIAAPCALASLLLLISQIDRYVNRPIGEKLVVIDGSNVMHWKDGKPRIETVRDVIDALHSKGYQPGVIFDANAGHVLTGRYRHDAWFSKKLDVPRDRVRVVGKGTQADPEILITARAYEARVVTNDRYRDWAKDHPEIRKPGYLVRGGYKSGEVWLSLPGLEPEEVAPPDAKRQPV</sequence>
<protein>
    <recommendedName>
        <fullName evidence="2">RNase NYN domain-containing protein</fullName>
    </recommendedName>
</protein>
<keyword evidence="1" id="KW-1133">Transmembrane helix</keyword>
<gene>
    <name evidence="3" type="ORF">G3256_10340</name>
</gene>
<organism evidence="3 4">
    <name type="scientific">Roseobacter ponti</name>
    <dbReference type="NCBI Taxonomy" id="1891787"/>
    <lineage>
        <taxon>Bacteria</taxon>
        <taxon>Pseudomonadati</taxon>
        <taxon>Pseudomonadota</taxon>
        <taxon>Alphaproteobacteria</taxon>
        <taxon>Rhodobacterales</taxon>
        <taxon>Roseobacteraceae</taxon>
        <taxon>Roseobacter</taxon>
    </lineage>
</organism>
<dbReference type="EMBL" id="CP048788">
    <property type="protein sequence ID" value="QJF51532.1"/>
    <property type="molecule type" value="Genomic_DNA"/>
</dbReference>
<evidence type="ECO:0000259" key="2">
    <source>
        <dbReference type="Pfam" id="PF11977"/>
    </source>
</evidence>
<dbReference type="AlphaFoldDB" id="A0A858SUN7"/>
<reference evidence="3 4" key="1">
    <citation type="submission" date="2020-02" db="EMBL/GenBank/DDBJ databases">
        <title>Genome sequence of Roseobacter ponti.</title>
        <authorList>
            <person name="Hollensteiner J."/>
            <person name="Schneider D."/>
            <person name="Poehlein A."/>
            <person name="Daniel R."/>
        </authorList>
    </citation>
    <scope>NUCLEOTIDE SEQUENCE [LARGE SCALE GENOMIC DNA]</scope>
    <source>
        <strain evidence="3 4">DSM 106830</strain>
    </source>
</reference>
<evidence type="ECO:0000256" key="1">
    <source>
        <dbReference type="SAM" id="Phobius"/>
    </source>
</evidence>
<evidence type="ECO:0000313" key="4">
    <source>
        <dbReference type="Proteomes" id="UP000503308"/>
    </source>
</evidence>
<feature type="domain" description="RNase NYN" evidence="2">
    <location>
        <begin position="55"/>
        <end position="166"/>
    </location>
</feature>
<dbReference type="KEGG" id="rpon:G3256_10340"/>
<keyword evidence="1" id="KW-0472">Membrane</keyword>
<accession>A0A858SUN7</accession>
<name>A0A858SUN7_9RHOB</name>
<keyword evidence="4" id="KW-1185">Reference proteome</keyword>
<proteinExistence type="predicted"/>
<dbReference type="Gene3D" id="3.40.50.11980">
    <property type="match status" value="1"/>
</dbReference>
<dbReference type="Pfam" id="PF11977">
    <property type="entry name" value="RNase_Zc3h12a"/>
    <property type="match status" value="1"/>
</dbReference>
<evidence type="ECO:0000313" key="3">
    <source>
        <dbReference type="EMBL" id="QJF51532.1"/>
    </source>
</evidence>
<keyword evidence="1" id="KW-0812">Transmembrane</keyword>